<name>A0A0B2W3W2_TOXCA</name>
<keyword evidence="2" id="KW-1185">Reference proteome</keyword>
<proteinExistence type="predicted"/>
<reference evidence="1 2" key="1">
    <citation type="submission" date="2014-11" db="EMBL/GenBank/DDBJ databases">
        <title>Genetic blueprint of the zoonotic pathogen Toxocara canis.</title>
        <authorList>
            <person name="Zhu X.-Q."/>
            <person name="Korhonen P.K."/>
            <person name="Cai H."/>
            <person name="Young N.D."/>
            <person name="Nejsum P."/>
            <person name="von Samson-Himmelstjerna G."/>
            <person name="Boag P.R."/>
            <person name="Tan P."/>
            <person name="Li Q."/>
            <person name="Min J."/>
            <person name="Yang Y."/>
            <person name="Wang X."/>
            <person name="Fang X."/>
            <person name="Hall R.S."/>
            <person name="Hofmann A."/>
            <person name="Sternberg P.W."/>
            <person name="Jex A.R."/>
            <person name="Gasser R.B."/>
        </authorList>
    </citation>
    <scope>NUCLEOTIDE SEQUENCE [LARGE SCALE GENOMIC DNA]</scope>
    <source>
        <strain evidence="1">PN_DK_2014</strain>
    </source>
</reference>
<dbReference type="Proteomes" id="UP000031036">
    <property type="component" value="Unassembled WGS sequence"/>
</dbReference>
<protein>
    <submittedName>
        <fullName evidence="1">Uncharacterized protein</fullName>
    </submittedName>
</protein>
<dbReference type="EMBL" id="JPKZ01000195">
    <property type="protein sequence ID" value="KHN88668.1"/>
    <property type="molecule type" value="Genomic_DNA"/>
</dbReference>
<organism evidence="1 2">
    <name type="scientific">Toxocara canis</name>
    <name type="common">Canine roundworm</name>
    <dbReference type="NCBI Taxonomy" id="6265"/>
    <lineage>
        <taxon>Eukaryota</taxon>
        <taxon>Metazoa</taxon>
        <taxon>Ecdysozoa</taxon>
        <taxon>Nematoda</taxon>
        <taxon>Chromadorea</taxon>
        <taxon>Rhabditida</taxon>
        <taxon>Spirurina</taxon>
        <taxon>Ascaridomorpha</taxon>
        <taxon>Ascaridoidea</taxon>
        <taxon>Toxocaridae</taxon>
        <taxon>Toxocara</taxon>
    </lineage>
</organism>
<dbReference type="AlphaFoldDB" id="A0A0B2W3W2"/>
<gene>
    <name evidence="1" type="ORF">Tcan_01859</name>
</gene>
<sequence length="139" mass="15548">MLQQQTASPWCALNAASSDAYANIYMQRSVVLLLLCHGLQYDIRTPQKIDRPIRSSPIETVAEQEQNDASLRISTACCIECTPGRRGVHSMQQAVLIRKEASFCSCSGHTLQYDIRTPQKIDRPIRSSPIEVIQTINNS</sequence>
<evidence type="ECO:0000313" key="1">
    <source>
        <dbReference type="EMBL" id="KHN88668.1"/>
    </source>
</evidence>
<evidence type="ECO:0000313" key="2">
    <source>
        <dbReference type="Proteomes" id="UP000031036"/>
    </source>
</evidence>
<accession>A0A0B2W3W2</accession>
<comment type="caution">
    <text evidence="1">The sequence shown here is derived from an EMBL/GenBank/DDBJ whole genome shotgun (WGS) entry which is preliminary data.</text>
</comment>